<dbReference type="PANTHER" id="PTHR23248">
    <property type="entry name" value="PHOSPHOLIPID SCRAMBLASE-RELATED"/>
    <property type="match status" value="1"/>
</dbReference>
<evidence type="ECO:0000256" key="1">
    <source>
        <dbReference type="ARBA" id="ARBA00005350"/>
    </source>
</evidence>
<evidence type="ECO:0000313" key="3">
    <source>
        <dbReference type="EMBL" id="CAK8673463.1"/>
    </source>
</evidence>
<dbReference type="EMBL" id="CAWYQH010000002">
    <property type="protein sequence ID" value="CAK8673463.1"/>
    <property type="molecule type" value="Genomic_DNA"/>
</dbReference>
<sequence length="168" mass="18924">MASERKYIMCAAGGFTMHVTDSRNVEVIRVESASRLLSRDCCWAKLDPCLHYARIQAPVGNVIGQVKQTMPGCFSRYVVLDSYQHKIFTIQRESSNFSLFNFNFVIKTNDGNTVGGITRKWSGLPEDVFSNARKFSVTFPQDLEVKMKAVLLGALFLINSVHFGEDDE</sequence>
<dbReference type="SUPFAM" id="SSF54518">
    <property type="entry name" value="Tubby C-terminal domain-like"/>
    <property type="match status" value="1"/>
</dbReference>
<reference evidence="3 4" key="1">
    <citation type="submission" date="2024-02" db="EMBL/GenBank/DDBJ databases">
        <authorList>
            <person name="Daric V."/>
            <person name="Darras S."/>
        </authorList>
    </citation>
    <scope>NUCLEOTIDE SEQUENCE [LARGE SCALE GENOMIC DNA]</scope>
</reference>
<comment type="function">
    <text evidence="2">May mediate accelerated ATP-independent bidirectional transbilayer migration of phospholipids upon binding calcium ions that results in a loss of phospholipid asymmetry in the plasma membrane.</text>
</comment>
<evidence type="ECO:0000313" key="4">
    <source>
        <dbReference type="Proteomes" id="UP001642483"/>
    </source>
</evidence>
<accession>A0ABP0F169</accession>
<dbReference type="InterPro" id="IPR025659">
    <property type="entry name" value="Tubby-like_C"/>
</dbReference>
<gene>
    <name evidence="3" type="ORF">CVLEPA_LOCUS3261</name>
</gene>
<organism evidence="3 4">
    <name type="scientific">Clavelina lepadiformis</name>
    <name type="common">Light-bulb sea squirt</name>
    <name type="synonym">Ascidia lepadiformis</name>
    <dbReference type="NCBI Taxonomy" id="159417"/>
    <lineage>
        <taxon>Eukaryota</taxon>
        <taxon>Metazoa</taxon>
        <taxon>Chordata</taxon>
        <taxon>Tunicata</taxon>
        <taxon>Ascidiacea</taxon>
        <taxon>Aplousobranchia</taxon>
        <taxon>Clavelinidae</taxon>
        <taxon>Clavelina</taxon>
    </lineage>
</organism>
<protein>
    <recommendedName>
        <fullName evidence="2">Phospholipid scramblase</fullName>
    </recommendedName>
</protein>
<comment type="similarity">
    <text evidence="1 2">Belongs to the phospholipid scramblase family.</text>
</comment>
<comment type="caution">
    <text evidence="3">The sequence shown here is derived from an EMBL/GenBank/DDBJ whole genome shotgun (WGS) entry which is preliminary data.</text>
</comment>
<evidence type="ECO:0000256" key="2">
    <source>
        <dbReference type="RuleBase" id="RU363116"/>
    </source>
</evidence>
<keyword evidence="2" id="KW-0449">Lipoprotein</keyword>
<keyword evidence="2" id="KW-0564">Palmitate</keyword>
<dbReference type="PANTHER" id="PTHR23248:SF63">
    <property type="entry name" value="PHOSPHOLIPID SCRAMBLASE"/>
    <property type="match status" value="1"/>
</dbReference>
<dbReference type="Proteomes" id="UP001642483">
    <property type="component" value="Unassembled WGS sequence"/>
</dbReference>
<dbReference type="InterPro" id="IPR005552">
    <property type="entry name" value="Scramblase"/>
</dbReference>
<proteinExistence type="inferred from homology"/>
<keyword evidence="4" id="KW-1185">Reference proteome</keyword>
<dbReference type="Pfam" id="PF03803">
    <property type="entry name" value="Scramblase"/>
    <property type="match status" value="1"/>
</dbReference>
<keyword evidence="2" id="KW-0106">Calcium</keyword>
<name>A0ABP0F169_CLALP</name>
<comment type="cofactor">
    <cofactor evidence="2">
        <name>Ca(2+)</name>
        <dbReference type="ChEBI" id="CHEBI:29108"/>
    </cofactor>
</comment>